<feature type="region of interest" description="Disordered" evidence="1">
    <location>
        <begin position="1"/>
        <end position="33"/>
    </location>
</feature>
<organism evidence="3 4">
    <name type="scientific">Dermacoccus nishinomiyaensis</name>
    <dbReference type="NCBI Taxonomy" id="1274"/>
    <lineage>
        <taxon>Bacteria</taxon>
        <taxon>Bacillati</taxon>
        <taxon>Actinomycetota</taxon>
        <taxon>Actinomycetes</taxon>
        <taxon>Micrococcales</taxon>
        <taxon>Dermacoccaceae</taxon>
        <taxon>Dermacoccus</taxon>
    </lineage>
</organism>
<evidence type="ECO:0000313" key="3">
    <source>
        <dbReference type="EMBL" id="AIF41924.1"/>
    </source>
</evidence>
<dbReference type="RefSeq" id="WP_041229499.1">
    <property type="nucleotide sequence ID" value="NZ_CP008890.1"/>
</dbReference>
<evidence type="ECO:0000313" key="2">
    <source>
        <dbReference type="EMBL" id="AIF41872.1"/>
    </source>
</evidence>
<dbReference type="EMBL" id="CP008890">
    <property type="protein sequence ID" value="AIF41924.1"/>
    <property type="molecule type" value="Genomic_DNA"/>
</dbReference>
<sequence>MSELTNSGPVEQGRNELRRYHDIEFHQDDASNAQMRAWETTVRQREAEVLRSTDAAGLGDEDNAWRAAYAPEQWNAALRVEALHSLYDDNSSSGVLVTAPDLDGRDSDASYVTFWENIQLEEARHEMLLSGPARDGRPGLAPDAMRARIDLEARVREVEQDVMTSPMLDTPELQWAERHEPDRWRSFVRAQALEHVATQVVATARSEGRDPLEATNDLSVLLNESHERAGGLVETPAAQVRDTTPVVTTAAREESLDDDSPPTPGRDLEVSVRADDEDAPRYVGIDTNAERQRLGDDPAEHAAWLGVSVAAAQALGEELRDRAATEATWAAPGEVTSARLSDLSDDEVEQVINVGPNPSPEIVPAPDRYTDNPLIGRGRHGGRIDMRQAQAAMQGDTVNRSASSLDSIGVGHPSYGMDTRPDHPQPGTTPQQQR</sequence>
<geneLocation type="plasmid" evidence="3 4">
    <name>unnamed</name>
</geneLocation>
<dbReference type="HOGENOM" id="CLU_631251_0_0_11"/>
<keyword evidence="4" id="KW-1185">Reference proteome</keyword>
<feature type="region of interest" description="Disordered" evidence="1">
    <location>
        <begin position="389"/>
        <end position="434"/>
    </location>
</feature>
<feature type="compositionally biased region" description="Basic and acidic residues" evidence="1">
    <location>
        <begin position="13"/>
        <end position="29"/>
    </location>
</feature>
<gene>
    <name evidence="2" type="ORF">HX89_14265</name>
    <name evidence="3" type="ORF">HX89_14625</name>
</gene>
<accession>A0A075JJ08</accession>
<dbReference type="KEGG" id="dni:HX89_14265"/>
<keyword evidence="3" id="KW-0614">Plasmid</keyword>
<dbReference type="GeneID" id="41842231"/>
<dbReference type="AlphaFoldDB" id="A0A075JJ08"/>
<proteinExistence type="predicted"/>
<dbReference type="EMBL" id="CP008890">
    <property type="protein sequence ID" value="AIF41872.1"/>
    <property type="molecule type" value="Genomic_DNA"/>
</dbReference>
<feature type="compositionally biased region" description="Polar residues" evidence="1">
    <location>
        <begin position="396"/>
        <end position="406"/>
    </location>
</feature>
<name>A0A075JJ08_9MICO</name>
<reference evidence="3 4" key="1">
    <citation type="submission" date="2014-07" db="EMBL/GenBank/DDBJ databases">
        <title>Genome Sequencing of Dermacoccus nishinomiyaensis.</title>
        <authorList>
            <person name="Hong K.W."/>
            <person name="Chan K.G."/>
        </authorList>
    </citation>
    <scope>NUCLEOTIDE SEQUENCE [LARGE SCALE GENOMIC DNA]</scope>
    <source>
        <strain evidence="3 4">M25</strain>
        <plasmid evidence="4">Plasmid unnamed</plasmid>
        <plasmid evidence="3 4">unnamed</plasmid>
    </source>
</reference>
<dbReference type="Proteomes" id="UP000027986">
    <property type="component" value="Plasmid unnamed"/>
</dbReference>
<feature type="region of interest" description="Disordered" evidence="1">
    <location>
        <begin position="241"/>
        <end position="268"/>
    </location>
</feature>
<dbReference type="KEGG" id="dni:HX89_14625"/>
<evidence type="ECO:0000313" key="4">
    <source>
        <dbReference type="Proteomes" id="UP000027986"/>
    </source>
</evidence>
<evidence type="ECO:0000256" key="1">
    <source>
        <dbReference type="SAM" id="MobiDB-lite"/>
    </source>
</evidence>
<protein>
    <submittedName>
        <fullName evidence="3">Uncharacterized protein</fullName>
    </submittedName>
</protein>